<gene>
    <name evidence="2" type="ORF">SCF082_LOCUS25344</name>
</gene>
<feature type="domain" description="Glycosyl transferase family 25" evidence="1">
    <location>
        <begin position="90"/>
        <end position="230"/>
    </location>
</feature>
<evidence type="ECO:0000259" key="1">
    <source>
        <dbReference type="Pfam" id="PF01755"/>
    </source>
</evidence>
<evidence type="ECO:0000313" key="3">
    <source>
        <dbReference type="Proteomes" id="UP001642464"/>
    </source>
</evidence>
<name>A0ABP0M1N7_9DINO</name>
<keyword evidence="3" id="KW-1185">Reference proteome</keyword>
<sequence>MCTWRRPGYELLPVLVLLCGIATSSTFLRCPYWSTKTHRFSGVGRASLSGLEDRHSFLISTACSSRRSKALSRLSNVCAPQVRIFERDQDGARGCYTSHLSVYKEALQKGLSWAMILEDNLMLTQEPLEVQNSLAGLLEWLSTSPARGTQWSIVHLSLVHSAASLRLRSPQDLPYGQLVKVERTAPDWYGPVQIKRPPGLGTTAYLVSRDAMQAILDYDSRRGYVAPIDDVLADMFPESTYAVFPAPLHRGRSASLINPDQELFRSIMYEKSVFKNIENALVWTGLSSSELVWVFLASMTAWTFGVTLPVLTQLLK</sequence>
<dbReference type="EMBL" id="CAXAMM010018925">
    <property type="protein sequence ID" value="CAK9044657.1"/>
    <property type="molecule type" value="Genomic_DNA"/>
</dbReference>
<comment type="caution">
    <text evidence="2">The sequence shown here is derived from an EMBL/GenBank/DDBJ whole genome shotgun (WGS) entry which is preliminary data.</text>
</comment>
<dbReference type="Proteomes" id="UP001642464">
    <property type="component" value="Unassembled WGS sequence"/>
</dbReference>
<dbReference type="Pfam" id="PF01755">
    <property type="entry name" value="Glyco_transf_25"/>
    <property type="match status" value="1"/>
</dbReference>
<reference evidence="2 3" key="1">
    <citation type="submission" date="2024-02" db="EMBL/GenBank/DDBJ databases">
        <authorList>
            <person name="Chen Y."/>
            <person name="Shah S."/>
            <person name="Dougan E. K."/>
            <person name="Thang M."/>
            <person name="Chan C."/>
        </authorList>
    </citation>
    <scope>NUCLEOTIDE SEQUENCE [LARGE SCALE GENOMIC DNA]</scope>
</reference>
<organism evidence="2 3">
    <name type="scientific">Durusdinium trenchii</name>
    <dbReference type="NCBI Taxonomy" id="1381693"/>
    <lineage>
        <taxon>Eukaryota</taxon>
        <taxon>Sar</taxon>
        <taxon>Alveolata</taxon>
        <taxon>Dinophyceae</taxon>
        <taxon>Suessiales</taxon>
        <taxon>Symbiodiniaceae</taxon>
        <taxon>Durusdinium</taxon>
    </lineage>
</organism>
<accession>A0ABP0M1N7</accession>
<proteinExistence type="predicted"/>
<dbReference type="InterPro" id="IPR002654">
    <property type="entry name" value="Glyco_trans_25"/>
</dbReference>
<protein>
    <recommendedName>
        <fullName evidence="1">Glycosyl transferase family 25 domain-containing protein</fullName>
    </recommendedName>
</protein>
<evidence type="ECO:0000313" key="2">
    <source>
        <dbReference type="EMBL" id="CAK9044657.1"/>
    </source>
</evidence>